<name>W1TS59_STRAP</name>
<evidence type="ECO:0000313" key="2">
    <source>
        <dbReference type="Proteomes" id="UP000018846"/>
    </source>
</evidence>
<dbReference type="PATRIC" id="fig|1403946.3.peg.1541"/>
<comment type="caution">
    <text evidence="1">The sequence shown here is derived from an EMBL/GenBank/DDBJ whole genome shotgun (WGS) entry which is preliminary data.</text>
</comment>
<proteinExistence type="predicted"/>
<protein>
    <submittedName>
        <fullName evidence="1">Uncharacterized protein</fullName>
    </submittedName>
</protein>
<organism evidence="1 2">
    <name type="scientific">Streptococcus anginosus DORA_7</name>
    <dbReference type="NCBI Taxonomy" id="1403946"/>
    <lineage>
        <taxon>Bacteria</taxon>
        <taxon>Bacillati</taxon>
        <taxon>Bacillota</taxon>
        <taxon>Bacilli</taxon>
        <taxon>Lactobacillales</taxon>
        <taxon>Streptococcaceae</taxon>
        <taxon>Streptococcus</taxon>
        <taxon>Streptococcus anginosus group</taxon>
    </lineage>
</organism>
<dbReference type="EMBL" id="AZMF01000127">
    <property type="protein sequence ID" value="ETI84472.1"/>
    <property type="molecule type" value="Genomic_DNA"/>
</dbReference>
<dbReference type="Proteomes" id="UP000018846">
    <property type="component" value="Unassembled WGS sequence"/>
</dbReference>
<gene>
    <name evidence="1" type="ORF">Q615_SPAC00127G0116</name>
</gene>
<reference evidence="1 2" key="1">
    <citation type="submission" date="2013-12" db="EMBL/GenBank/DDBJ databases">
        <title>A Varibaculum cambriense genome reconstructed from a premature infant gut community with otherwise low bacterial novelty that shifts toward anaerobic metabolism during the third week of life.</title>
        <authorList>
            <person name="Brown C.T."/>
            <person name="Sharon I."/>
            <person name="Thomas B.C."/>
            <person name="Castelle C.J."/>
            <person name="Morowitz M.J."/>
            <person name="Banfield J.F."/>
        </authorList>
    </citation>
    <scope>NUCLEOTIDE SEQUENCE [LARGE SCALE GENOMIC DNA]</scope>
    <source>
        <strain evidence="2">DORA_7</strain>
    </source>
</reference>
<dbReference type="AlphaFoldDB" id="W1TS59"/>
<evidence type="ECO:0000313" key="1">
    <source>
        <dbReference type="EMBL" id="ETI84472.1"/>
    </source>
</evidence>
<accession>W1TS59</accession>
<sequence>MKRLEKRKQKESKQQEHITIKLLLILAILEIIDKLLDLLLKLK</sequence>